<evidence type="ECO:0000313" key="2">
    <source>
        <dbReference type="Proteomes" id="UP000059680"/>
    </source>
</evidence>
<dbReference type="InParanoid" id="A0A0P0WN85"/>
<dbReference type="EMBL" id="AP014961">
    <property type="protein sequence ID" value="BAS94308.1"/>
    <property type="molecule type" value="Genomic_DNA"/>
</dbReference>
<name>A0A0P0WN85_ORYSJ</name>
<gene>
    <name evidence="1" type="ordered locus">Os05g0448675</name>
    <name evidence="1" type="ORF">OSNPB_050448675</name>
</gene>
<dbReference type="Gramene" id="Os05t0448675-00">
    <property type="protein sequence ID" value="Os05t0448675-00"/>
    <property type="gene ID" value="Os05g0448675"/>
</dbReference>
<reference evidence="1 2" key="3">
    <citation type="journal article" date="2013" name="Rice">
        <title>Improvement of the Oryza sativa Nipponbare reference genome using next generation sequence and optical map data.</title>
        <authorList>
            <person name="Kawahara Y."/>
            <person name="de la Bastide M."/>
            <person name="Hamilton J.P."/>
            <person name="Kanamori H."/>
            <person name="McCombie W.R."/>
            <person name="Ouyang S."/>
            <person name="Schwartz D.C."/>
            <person name="Tanaka T."/>
            <person name="Wu J."/>
            <person name="Zhou S."/>
            <person name="Childs K.L."/>
            <person name="Davidson R.M."/>
            <person name="Lin H."/>
            <person name="Quesada-Ocampo L."/>
            <person name="Vaillancourt B."/>
            <person name="Sakai H."/>
            <person name="Lee S.S."/>
            <person name="Kim J."/>
            <person name="Numa H."/>
            <person name="Itoh T."/>
            <person name="Buell C.R."/>
            <person name="Matsumoto T."/>
        </authorList>
    </citation>
    <scope>NUCLEOTIDE SEQUENCE [LARGE SCALE GENOMIC DNA]</scope>
    <source>
        <strain evidence="2">cv. Nipponbare</strain>
    </source>
</reference>
<dbReference type="AlphaFoldDB" id="A0A0P0WN85"/>
<keyword evidence="2" id="KW-1185">Reference proteome</keyword>
<dbReference type="PaxDb" id="39947-A0A0P0WN85"/>
<protein>
    <submittedName>
        <fullName evidence="1">Os05g0448675 protein</fullName>
    </submittedName>
</protein>
<proteinExistence type="predicted"/>
<sequence length="218" mass="23708">MEPNYSDYHPNSVPFDAYYEHGHGHLDDHGHGHHHLIPAHPEPSYSYGNWSFLHADATATSSSESSSASASSGAAHIVGASGPSASFVRQLHFGGEYYDDDAADISALMEAASISCWTTNGGAGASTSQTTGLEGVEVMRRAAAPAPDNGSRKGKRTNILPVRPWIDSGAVEREGRAPASRDGEDGGEYRWWRWRRCGRDLVEENGEGGGEDRWRRWR</sequence>
<reference evidence="1 2" key="2">
    <citation type="journal article" date="2013" name="Plant Cell Physiol.">
        <title>Rice Annotation Project Database (RAP-DB): an integrative and interactive database for rice genomics.</title>
        <authorList>
            <person name="Sakai H."/>
            <person name="Lee S.S."/>
            <person name="Tanaka T."/>
            <person name="Numa H."/>
            <person name="Kim J."/>
            <person name="Kawahara Y."/>
            <person name="Wakimoto H."/>
            <person name="Yang C.C."/>
            <person name="Iwamoto M."/>
            <person name="Abe T."/>
            <person name="Yamada Y."/>
            <person name="Muto A."/>
            <person name="Inokuchi H."/>
            <person name="Ikemura T."/>
            <person name="Matsumoto T."/>
            <person name="Sasaki T."/>
            <person name="Itoh T."/>
        </authorList>
    </citation>
    <scope>NUCLEOTIDE SEQUENCE [LARGE SCALE GENOMIC DNA]</scope>
    <source>
        <strain evidence="2">cv. Nipponbare</strain>
    </source>
</reference>
<reference evidence="2" key="1">
    <citation type="journal article" date="2005" name="Nature">
        <title>The map-based sequence of the rice genome.</title>
        <authorList>
            <consortium name="International rice genome sequencing project (IRGSP)"/>
            <person name="Matsumoto T."/>
            <person name="Wu J."/>
            <person name="Kanamori H."/>
            <person name="Katayose Y."/>
            <person name="Fujisawa M."/>
            <person name="Namiki N."/>
            <person name="Mizuno H."/>
            <person name="Yamamoto K."/>
            <person name="Antonio B.A."/>
            <person name="Baba T."/>
            <person name="Sakata K."/>
            <person name="Nagamura Y."/>
            <person name="Aoki H."/>
            <person name="Arikawa K."/>
            <person name="Arita K."/>
            <person name="Bito T."/>
            <person name="Chiden Y."/>
            <person name="Fujitsuka N."/>
            <person name="Fukunaka R."/>
            <person name="Hamada M."/>
            <person name="Harada C."/>
            <person name="Hayashi A."/>
            <person name="Hijishita S."/>
            <person name="Honda M."/>
            <person name="Hosokawa S."/>
            <person name="Ichikawa Y."/>
            <person name="Idonuma A."/>
            <person name="Iijima M."/>
            <person name="Ikeda M."/>
            <person name="Ikeno M."/>
            <person name="Ito K."/>
            <person name="Ito S."/>
            <person name="Ito T."/>
            <person name="Ito Y."/>
            <person name="Ito Y."/>
            <person name="Iwabuchi A."/>
            <person name="Kamiya K."/>
            <person name="Karasawa W."/>
            <person name="Kurita K."/>
            <person name="Katagiri S."/>
            <person name="Kikuta A."/>
            <person name="Kobayashi H."/>
            <person name="Kobayashi N."/>
            <person name="Machita K."/>
            <person name="Maehara T."/>
            <person name="Masukawa M."/>
            <person name="Mizubayashi T."/>
            <person name="Mukai Y."/>
            <person name="Nagasaki H."/>
            <person name="Nagata Y."/>
            <person name="Naito S."/>
            <person name="Nakashima M."/>
            <person name="Nakama Y."/>
            <person name="Nakamichi Y."/>
            <person name="Nakamura M."/>
            <person name="Meguro A."/>
            <person name="Negishi M."/>
            <person name="Ohta I."/>
            <person name="Ohta T."/>
            <person name="Okamoto M."/>
            <person name="Ono N."/>
            <person name="Saji S."/>
            <person name="Sakaguchi M."/>
            <person name="Sakai K."/>
            <person name="Shibata M."/>
            <person name="Shimokawa T."/>
            <person name="Song J."/>
            <person name="Takazaki Y."/>
            <person name="Terasawa K."/>
            <person name="Tsugane M."/>
            <person name="Tsuji K."/>
            <person name="Ueda S."/>
            <person name="Waki K."/>
            <person name="Yamagata H."/>
            <person name="Yamamoto M."/>
            <person name="Yamamoto S."/>
            <person name="Yamane H."/>
            <person name="Yoshiki S."/>
            <person name="Yoshihara R."/>
            <person name="Yukawa K."/>
            <person name="Zhong H."/>
            <person name="Yano M."/>
            <person name="Yuan Q."/>
            <person name="Ouyang S."/>
            <person name="Liu J."/>
            <person name="Jones K.M."/>
            <person name="Gansberger K."/>
            <person name="Moffat K."/>
            <person name="Hill J."/>
            <person name="Bera J."/>
            <person name="Fadrosh D."/>
            <person name="Jin S."/>
            <person name="Johri S."/>
            <person name="Kim M."/>
            <person name="Overton L."/>
            <person name="Reardon M."/>
            <person name="Tsitrin T."/>
            <person name="Vuong H."/>
            <person name="Weaver B."/>
            <person name="Ciecko A."/>
            <person name="Tallon L."/>
            <person name="Jackson J."/>
            <person name="Pai G."/>
            <person name="Aken S.V."/>
            <person name="Utterback T."/>
            <person name="Reidmuller S."/>
            <person name="Feldblyum T."/>
            <person name="Hsiao J."/>
            <person name="Zismann V."/>
            <person name="Iobst S."/>
            <person name="de Vazeille A.R."/>
            <person name="Buell C.R."/>
            <person name="Ying K."/>
            <person name="Li Y."/>
            <person name="Lu T."/>
            <person name="Huang Y."/>
            <person name="Zhao Q."/>
            <person name="Feng Q."/>
            <person name="Zhang L."/>
            <person name="Zhu J."/>
            <person name="Weng Q."/>
            <person name="Mu J."/>
            <person name="Lu Y."/>
            <person name="Fan D."/>
            <person name="Liu Y."/>
            <person name="Guan J."/>
            <person name="Zhang Y."/>
            <person name="Yu S."/>
            <person name="Liu X."/>
            <person name="Zhang Y."/>
            <person name="Hong G."/>
            <person name="Han B."/>
            <person name="Choisne N."/>
            <person name="Demange N."/>
            <person name="Orjeda G."/>
            <person name="Samain S."/>
            <person name="Cattolico L."/>
            <person name="Pelletier E."/>
            <person name="Couloux A."/>
            <person name="Segurens B."/>
            <person name="Wincker P."/>
            <person name="D'Hont A."/>
            <person name="Scarpelli C."/>
            <person name="Weissenbach J."/>
            <person name="Salanoubat M."/>
            <person name="Quetier F."/>
            <person name="Yu Y."/>
            <person name="Kim H.R."/>
            <person name="Rambo T."/>
            <person name="Currie J."/>
            <person name="Collura K."/>
            <person name="Luo M."/>
            <person name="Yang T."/>
            <person name="Ammiraju J.S.S."/>
            <person name="Engler F."/>
            <person name="Soderlund C."/>
            <person name="Wing R.A."/>
            <person name="Palmer L.E."/>
            <person name="de la Bastide M."/>
            <person name="Spiegel L."/>
            <person name="Nascimento L."/>
            <person name="Zutavern T."/>
            <person name="O'Shaughnessy A."/>
            <person name="Dike S."/>
            <person name="Dedhia N."/>
            <person name="Preston R."/>
            <person name="Balija V."/>
            <person name="McCombie W.R."/>
            <person name="Chow T."/>
            <person name="Chen H."/>
            <person name="Chung M."/>
            <person name="Chen C."/>
            <person name="Shaw J."/>
            <person name="Wu H."/>
            <person name="Hsiao K."/>
            <person name="Chao Y."/>
            <person name="Chu M."/>
            <person name="Cheng C."/>
            <person name="Hour A."/>
            <person name="Lee P."/>
            <person name="Lin S."/>
            <person name="Lin Y."/>
            <person name="Liou J."/>
            <person name="Liu S."/>
            <person name="Hsing Y."/>
            <person name="Raghuvanshi S."/>
            <person name="Mohanty A."/>
            <person name="Bharti A.K."/>
            <person name="Gaur A."/>
            <person name="Gupta V."/>
            <person name="Kumar D."/>
            <person name="Ravi V."/>
            <person name="Vij S."/>
            <person name="Kapur A."/>
            <person name="Khurana P."/>
            <person name="Khurana P."/>
            <person name="Khurana J.P."/>
            <person name="Tyagi A.K."/>
            <person name="Gaikwad K."/>
            <person name="Singh A."/>
            <person name="Dalal V."/>
            <person name="Srivastava S."/>
            <person name="Dixit A."/>
            <person name="Pal A.K."/>
            <person name="Ghazi I.A."/>
            <person name="Yadav M."/>
            <person name="Pandit A."/>
            <person name="Bhargava A."/>
            <person name="Sureshbabu K."/>
            <person name="Batra K."/>
            <person name="Sharma T.R."/>
            <person name="Mohapatra T."/>
            <person name="Singh N.K."/>
            <person name="Messing J."/>
            <person name="Nelson A.B."/>
            <person name="Fuks G."/>
            <person name="Kavchok S."/>
            <person name="Keizer G."/>
            <person name="Linton E."/>
            <person name="Llaca V."/>
            <person name="Song R."/>
            <person name="Tanyolac B."/>
            <person name="Young S."/>
            <person name="Ho-Il K."/>
            <person name="Hahn J.H."/>
            <person name="Sangsakoo G."/>
            <person name="Vanavichit A."/>
            <person name="de Mattos Luiz.A.T."/>
            <person name="Zimmer P.D."/>
            <person name="Malone G."/>
            <person name="Dellagostin O."/>
            <person name="de Oliveira A.C."/>
            <person name="Bevan M."/>
            <person name="Bancroft I."/>
            <person name="Minx P."/>
            <person name="Cordum H."/>
            <person name="Wilson R."/>
            <person name="Cheng Z."/>
            <person name="Jin W."/>
            <person name="Jiang J."/>
            <person name="Leong S.A."/>
            <person name="Iwama H."/>
            <person name="Gojobori T."/>
            <person name="Itoh T."/>
            <person name="Niimura Y."/>
            <person name="Fujii Y."/>
            <person name="Habara T."/>
            <person name="Sakai H."/>
            <person name="Sato Y."/>
            <person name="Wilson G."/>
            <person name="Kumar K."/>
            <person name="McCouch S."/>
            <person name="Juretic N."/>
            <person name="Hoen D."/>
            <person name="Wright S."/>
            <person name="Bruskiewich R."/>
            <person name="Bureau T."/>
            <person name="Miyao A."/>
            <person name="Hirochika H."/>
            <person name="Nishikawa T."/>
            <person name="Kadowaki K."/>
            <person name="Sugiura M."/>
            <person name="Burr B."/>
            <person name="Sasaki T."/>
        </authorList>
    </citation>
    <scope>NUCLEOTIDE SEQUENCE [LARGE SCALE GENOMIC DNA]</scope>
    <source>
        <strain evidence="2">cv. Nipponbare</strain>
    </source>
</reference>
<evidence type="ECO:0000313" key="1">
    <source>
        <dbReference type="EMBL" id="BAS94308.1"/>
    </source>
</evidence>
<accession>A0A0P0WN85</accession>
<organism evidence="1 2">
    <name type="scientific">Oryza sativa subsp. japonica</name>
    <name type="common">Rice</name>
    <dbReference type="NCBI Taxonomy" id="39947"/>
    <lineage>
        <taxon>Eukaryota</taxon>
        <taxon>Viridiplantae</taxon>
        <taxon>Streptophyta</taxon>
        <taxon>Embryophyta</taxon>
        <taxon>Tracheophyta</taxon>
        <taxon>Spermatophyta</taxon>
        <taxon>Magnoliopsida</taxon>
        <taxon>Liliopsida</taxon>
        <taxon>Poales</taxon>
        <taxon>Poaceae</taxon>
        <taxon>BOP clade</taxon>
        <taxon>Oryzoideae</taxon>
        <taxon>Oryzeae</taxon>
        <taxon>Oryzinae</taxon>
        <taxon>Oryza</taxon>
        <taxon>Oryza sativa</taxon>
    </lineage>
</organism>
<dbReference type="Proteomes" id="UP000059680">
    <property type="component" value="Chromosome 5"/>
</dbReference>